<comment type="caution">
    <text evidence="2">The sequence shown here is derived from an EMBL/GenBank/DDBJ whole genome shotgun (WGS) entry which is preliminary data.</text>
</comment>
<reference evidence="2 3" key="1">
    <citation type="submission" date="2020-04" db="EMBL/GenBank/DDBJ databases">
        <title>Description of novel Gluconacetobacter.</title>
        <authorList>
            <person name="Sombolestani A."/>
        </authorList>
    </citation>
    <scope>NUCLEOTIDE SEQUENCE [LARGE SCALE GENOMIC DNA]</scope>
    <source>
        <strain evidence="2 3">LMG 27724</strain>
    </source>
</reference>
<evidence type="ECO:0000256" key="1">
    <source>
        <dbReference type="SAM" id="Phobius"/>
    </source>
</evidence>
<accession>A0A7W4J196</accession>
<keyword evidence="1" id="KW-0472">Membrane</keyword>
<evidence type="ECO:0000313" key="3">
    <source>
        <dbReference type="Proteomes" id="UP000577891"/>
    </source>
</evidence>
<gene>
    <name evidence="2" type="ORF">HLH35_11115</name>
</gene>
<dbReference type="AlphaFoldDB" id="A0A7W4J196"/>
<organism evidence="2 3">
    <name type="scientific">Gluconacetobacter asukensis</name>
    <dbReference type="NCBI Taxonomy" id="1017181"/>
    <lineage>
        <taxon>Bacteria</taxon>
        <taxon>Pseudomonadati</taxon>
        <taxon>Pseudomonadota</taxon>
        <taxon>Alphaproteobacteria</taxon>
        <taxon>Acetobacterales</taxon>
        <taxon>Acetobacteraceae</taxon>
        <taxon>Gluconacetobacter</taxon>
    </lineage>
</organism>
<dbReference type="EMBL" id="JABEQE010000008">
    <property type="protein sequence ID" value="MBB2172658.1"/>
    <property type="molecule type" value="Genomic_DNA"/>
</dbReference>
<name>A0A7W4J196_9PROT</name>
<keyword evidence="1" id="KW-1133">Transmembrane helix</keyword>
<sequence>MIVLVSLICWGLALLCHGLLQPKIRRLLYIGSGRPVVPRVARLVLPLVALGMCARLEMPLSILVWVGTFSVGGLLAGGVLAVEVFRRGRPGRF</sequence>
<keyword evidence="1" id="KW-0812">Transmembrane</keyword>
<keyword evidence="3" id="KW-1185">Reference proteome</keyword>
<dbReference type="RefSeq" id="WP_182979188.1">
    <property type="nucleotide sequence ID" value="NZ_BAABGB010000022.1"/>
</dbReference>
<protein>
    <submittedName>
        <fullName evidence="2">Uncharacterized protein</fullName>
    </submittedName>
</protein>
<proteinExistence type="predicted"/>
<feature type="transmembrane region" description="Helical" evidence="1">
    <location>
        <begin position="62"/>
        <end position="85"/>
    </location>
</feature>
<dbReference type="Proteomes" id="UP000577891">
    <property type="component" value="Unassembled WGS sequence"/>
</dbReference>
<evidence type="ECO:0000313" key="2">
    <source>
        <dbReference type="EMBL" id="MBB2172658.1"/>
    </source>
</evidence>